<dbReference type="AlphaFoldDB" id="A0A2K9Z743"/>
<sequence length="150" mass="16009">MQRTLQAGLAAVAKRDEGLAELLAAGLHPQAGIVADTVDRAEHAVDRGKNGIDAGNRFAQPAVMMNELSAEIAADLAKMRHLAVTATDIEETAAIQFGSPWGCLASVLAHVIADLPVRTLLALASHMPPVRSLIVTRFLRVRVDLIKLDF</sequence>
<reference evidence="1 2" key="1">
    <citation type="submission" date="2017-11" db="EMBL/GenBank/DDBJ databases">
        <title>Complete genome of Rhizobium leguminosarum Norway, an ineffective micro-symbiont.</title>
        <authorList>
            <person name="Hoffrichter A."/>
            <person name="Liang J."/>
            <person name="Brachmann A."/>
            <person name="Marin M."/>
        </authorList>
    </citation>
    <scope>NUCLEOTIDE SEQUENCE [LARGE SCALE GENOMIC DNA]</scope>
    <source>
        <strain evidence="1 2">Norway</strain>
    </source>
</reference>
<evidence type="ECO:0000313" key="2">
    <source>
        <dbReference type="Proteomes" id="UP000238523"/>
    </source>
</evidence>
<dbReference type="Proteomes" id="UP000238523">
    <property type="component" value="Chromosome"/>
</dbReference>
<name>A0A2K9Z743_RHILE</name>
<accession>A0A2K9Z743</accession>
<gene>
    <name evidence="1" type="ORF">CUJ84_Chr003721</name>
</gene>
<proteinExistence type="predicted"/>
<protein>
    <submittedName>
        <fullName evidence="1">Uncharacterized protein</fullName>
    </submittedName>
</protein>
<dbReference type="EMBL" id="CP025012">
    <property type="protein sequence ID" value="AUW44052.1"/>
    <property type="molecule type" value="Genomic_DNA"/>
</dbReference>
<organism evidence="1 2">
    <name type="scientific">Rhizobium leguminosarum</name>
    <dbReference type="NCBI Taxonomy" id="384"/>
    <lineage>
        <taxon>Bacteria</taxon>
        <taxon>Pseudomonadati</taxon>
        <taxon>Pseudomonadota</taxon>
        <taxon>Alphaproteobacteria</taxon>
        <taxon>Hyphomicrobiales</taxon>
        <taxon>Rhizobiaceae</taxon>
        <taxon>Rhizobium/Agrobacterium group</taxon>
        <taxon>Rhizobium</taxon>
    </lineage>
</organism>
<evidence type="ECO:0000313" key="1">
    <source>
        <dbReference type="EMBL" id="AUW44052.1"/>
    </source>
</evidence>